<evidence type="ECO:0000313" key="3">
    <source>
        <dbReference type="Proteomes" id="UP000324585"/>
    </source>
</evidence>
<protein>
    <submittedName>
        <fullName evidence="2">Uncharacterized protein</fullName>
    </submittedName>
</protein>
<dbReference type="AlphaFoldDB" id="A0A5J4Z2Q0"/>
<gene>
    <name evidence="2" type="ORF">FVE85_1161</name>
</gene>
<reference evidence="3" key="1">
    <citation type="journal article" date="2019" name="Nat. Commun.">
        <title>Expansion of phycobilisome linker gene families in mesophilic red algae.</title>
        <authorList>
            <person name="Lee J."/>
            <person name="Kim D."/>
            <person name="Bhattacharya D."/>
            <person name="Yoon H.S."/>
        </authorList>
    </citation>
    <scope>NUCLEOTIDE SEQUENCE [LARGE SCALE GENOMIC DNA]</scope>
    <source>
        <strain evidence="3">CCMP 1328</strain>
    </source>
</reference>
<dbReference type="EMBL" id="VRMN01000002">
    <property type="protein sequence ID" value="KAA8497432.1"/>
    <property type="molecule type" value="Genomic_DNA"/>
</dbReference>
<sequence>MGRKKLIVLVPDAMVEQDTEYNYGSGETWQSPSSLIALQTQVLRWSQALSAKSPTSLSALPAESTDTGAFVTSPRSSLRRSNSRRVVQRQGRTRTRDASNAHSRARAFAPSPRSSHASEQCPGELGHDAKGGVVELDRHRRRSRSRGPVRRGRQLHTHSHHYRSSAPSPRGRGCTAGRAKTPRGGQNPRTPRTPRTPRRRLSNVTLGGMNLRLDEVPCRSKAEAIGSNDVNSVLVQSPRGCFAIQACSPKGSQHPDVREHRHLNISKGFSRTAFPCSPVADGSSTPCAHALWSAHPMSPRRMSLRAAVETLSEVTSIDALELKAKSVSFAREKNRH</sequence>
<accession>A0A5J4Z2Q0</accession>
<dbReference type="Proteomes" id="UP000324585">
    <property type="component" value="Unassembled WGS sequence"/>
</dbReference>
<proteinExistence type="predicted"/>
<evidence type="ECO:0000256" key="1">
    <source>
        <dbReference type="SAM" id="MobiDB-lite"/>
    </source>
</evidence>
<feature type="region of interest" description="Disordered" evidence="1">
    <location>
        <begin position="55"/>
        <end position="202"/>
    </location>
</feature>
<feature type="compositionally biased region" description="Basic residues" evidence="1">
    <location>
        <begin position="77"/>
        <end position="93"/>
    </location>
</feature>
<keyword evidence="3" id="KW-1185">Reference proteome</keyword>
<feature type="compositionally biased region" description="Basic residues" evidence="1">
    <location>
        <begin position="139"/>
        <end position="163"/>
    </location>
</feature>
<organism evidence="2 3">
    <name type="scientific">Porphyridium purpureum</name>
    <name type="common">Red alga</name>
    <name type="synonym">Porphyridium cruentum</name>
    <dbReference type="NCBI Taxonomy" id="35688"/>
    <lineage>
        <taxon>Eukaryota</taxon>
        <taxon>Rhodophyta</taxon>
        <taxon>Bangiophyceae</taxon>
        <taxon>Porphyridiales</taxon>
        <taxon>Porphyridiaceae</taxon>
        <taxon>Porphyridium</taxon>
    </lineage>
</organism>
<evidence type="ECO:0000313" key="2">
    <source>
        <dbReference type="EMBL" id="KAA8497432.1"/>
    </source>
</evidence>
<name>A0A5J4Z2Q0_PORPP</name>
<comment type="caution">
    <text evidence="2">The sequence shown here is derived from an EMBL/GenBank/DDBJ whole genome shotgun (WGS) entry which is preliminary data.</text>
</comment>
<feature type="compositionally biased region" description="Basic and acidic residues" evidence="1">
    <location>
        <begin position="125"/>
        <end position="138"/>
    </location>
</feature>